<name>A0ABT1ECN1_9FIRM</name>
<proteinExistence type="predicted"/>
<organism evidence="2 3">
    <name type="scientific">Aequitasia blattaphilus</name>
    <dbReference type="NCBI Taxonomy" id="2949332"/>
    <lineage>
        <taxon>Bacteria</taxon>
        <taxon>Bacillati</taxon>
        <taxon>Bacillota</taxon>
        <taxon>Clostridia</taxon>
        <taxon>Lachnospirales</taxon>
        <taxon>Lachnospiraceae</taxon>
        <taxon>Aequitasia</taxon>
    </lineage>
</organism>
<keyword evidence="1" id="KW-0175">Coiled coil</keyword>
<accession>A0ABT1ECN1</accession>
<evidence type="ECO:0000313" key="3">
    <source>
        <dbReference type="Proteomes" id="UP001523566"/>
    </source>
</evidence>
<evidence type="ECO:0008006" key="4">
    <source>
        <dbReference type="Google" id="ProtNLM"/>
    </source>
</evidence>
<reference evidence="2 3" key="1">
    <citation type="journal article" date="2022" name="Genome Biol. Evol.">
        <title>Host diet, physiology and behaviors set the stage for Lachnospiraceae cladogenesis.</title>
        <authorList>
            <person name="Vera-Ponce De Leon A."/>
            <person name="Schneider M."/>
            <person name="Jahnes B.C."/>
            <person name="Sadowski V."/>
            <person name="Camuy-Velez L.A."/>
            <person name="Duan J."/>
            <person name="Sabree Z.L."/>
        </authorList>
    </citation>
    <scope>NUCLEOTIDE SEQUENCE [LARGE SCALE GENOMIC DNA]</scope>
    <source>
        <strain evidence="2 3">PAL113</strain>
    </source>
</reference>
<comment type="caution">
    <text evidence="2">The sequence shown here is derived from an EMBL/GenBank/DDBJ whole genome shotgun (WGS) entry which is preliminary data.</text>
</comment>
<evidence type="ECO:0000313" key="2">
    <source>
        <dbReference type="EMBL" id="MCP1103589.1"/>
    </source>
</evidence>
<protein>
    <recommendedName>
        <fullName evidence="4">Chitin-binding type-2 domain-containing protein</fullName>
    </recommendedName>
</protein>
<gene>
    <name evidence="2" type="ORF">NK125_14395</name>
</gene>
<dbReference type="Proteomes" id="UP001523566">
    <property type="component" value="Unassembled WGS sequence"/>
</dbReference>
<dbReference type="RefSeq" id="WP_262067362.1">
    <property type="nucleotide sequence ID" value="NZ_JAMXOD010000033.1"/>
</dbReference>
<feature type="coiled-coil region" evidence="1">
    <location>
        <begin position="39"/>
        <end position="73"/>
    </location>
</feature>
<dbReference type="EMBL" id="JAMZFW010000033">
    <property type="protein sequence ID" value="MCP1103589.1"/>
    <property type="molecule type" value="Genomic_DNA"/>
</dbReference>
<sequence>MNDNVSVYDKLKYQISYEPYALSEMIEMINILWVDKMITKKERDDLAERARENAKAENELPTANEEILNIRKVIKKICAHIGLDENGEALDPDQDPGDPGMGLYPEYKQPQGVHDAYFDRSMPGNEIYKCSEDGVNYECIAGKNYEDKWQACTWPPSVMPSYWEKIEKERVETNE</sequence>
<keyword evidence="3" id="KW-1185">Reference proteome</keyword>
<evidence type="ECO:0000256" key="1">
    <source>
        <dbReference type="SAM" id="Coils"/>
    </source>
</evidence>